<evidence type="ECO:0000256" key="9">
    <source>
        <dbReference type="ARBA" id="ARBA00023136"/>
    </source>
</evidence>
<sequence length="98" mass="10813">MVGTDHVEYLYGKAMPLIFAGSEPRSGTMLTRAMLEAHPELRCRGDPHHPPRAGHAQAWSKSGREKLLLDEVGVTGECWMPAFILEVIAKHGEPARPL</sequence>
<evidence type="ECO:0000256" key="1">
    <source>
        <dbReference type="ARBA" id="ARBA00003886"/>
    </source>
</evidence>
<protein>
    <recommendedName>
        <fullName evidence="14">Protein-tyrosine sulfotransferase</fullName>
        <ecNumber evidence="14">2.8.2.20</ecNumber>
    </recommendedName>
</protein>
<accession>A0A4U1ET52</accession>
<dbReference type="InterPro" id="IPR026634">
    <property type="entry name" value="TPST-like"/>
</dbReference>
<gene>
    <name evidence="15" type="ORF">EI555_008152</name>
</gene>
<dbReference type="EMBL" id="RWIC01000833">
    <property type="protein sequence ID" value="TKC39851.1"/>
    <property type="molecule type" value="Genomic_DNA"/>
</dbReference>
<comment type="function">
    <text evidence="1 14">Catalyzes the O-sulfation of tyrosine residues within acidic motifs of polypeptides, using 3'-phosphoadenylyl sulfate (PAPS) as cosubstrate.</text>
</comment>
<comment type="similarity">
    <text evidence="3 14">Belongs to the protein sulfotransferase family.</text>
</comment>
<reference evidence="16" key="1">
    <citation type="journal article" date="2019" name="IScience">
        <title>Narwhal Genome Reveals Long-Term Low Genetic Diversity despite Current Large Abundance Size.</title>
        <authorList>
            <person name="Westbury M.V."/>
            <person name="Petersen B."/>
            <person name="Garde E."/>
            <person name="Heide-Jorgensen M.P."/>
            <person name="Lorenzen E.D."/>
        </authorList>
    </citation>
    <scope>NUCLEOTIDE SEQUENCE [LARGE SCALE GENOMIC DNA]</scope>
</reference>
<dbReference type="Pfam" id="PF13469">
    <property type="entry name" value="Sulfotransfer_3"/>
    <property type="match status" value="1"/>
</dbReference>
<keyword evidence="11" id="KW-0325">Glycoprotein</keyword>
<comment type="catalytic activity">
    <reaction evidence="13 14">
        <text>L-tyrosyl-[protein] + 3'-phosphoadenylyl sulfate = O-sulfo-L-tyrosine-[protein] + adenosine 3',5'-bisphosphate + H(+)</text>
        <dbReference type="Rhea" id="RHEA:16801"/>
        <dbReference type="Rhea" id="RHEA-COMP:10136"/>
        <dbReference type="Rhea" id="RHEA-COMP:11688"/>
        <dbReference type="ChEBI" id="CHEBI:15378"/>
        <dbReference type="ChEBI" id="CHEBI:46858"/>
        <dbReference type="ChEBI" id="CHEBI:58339"/>
        <dbReference type="ChEBI" id="CHEBI:58343"/>
        <dbReference type="ChEBI" id="CHEBI:65286"/>
        <dbReference type="EC" id="2.8.2.20"/>
    </reaction>
</comment>
<dbReference type="PANTHER" id="PTHR12788">
    <property type="entry name" value="PROTEIN-TYROSINE SULFOTRANSFERASE 2"/>
    <property type="match status" value="1"/>
</dbReference>
<organism evidence="15 16">
    <name type="scientific">Monodon monoceros</name>
    <name type="common">Narwhal</name>
    <name type="synonym">Ceratodon monodon</name>
    <dbReference type="NCBI Taxonomy" id="40151"/>
    <lineage>
        <taxon>Eukaryota</taxon>
        <taxon>Metazoa</taxon>
        <taxon>Chordata</taxon>
        <taxon>Craniata</taxon>
        <taxon>Vertebrata</taxon>
        <taxon>Euteleostomi</taxon>
        <taxon>Mammalia</taxon>
        <taxon>Eutheria</taxon>
        <taxon>Laurasiatheria</taxon>
        <taxon>Artiodactyla</taxon>
        <taxon>Whippomorpha</taxon>
        <taxon>Cetacea</taxon>
        <taxon>Odontoceti</taxon>
        <taxon>Monodontidae</taxon>
        <taxon>Monodon</taxon>
    </lineage>
</organism>
<dbReference type="Proteomes" id="UP000308365">
    <property type="component" value="Unassembled WGS sequence"/>
</dbReference>
<dbReference type="EC" id="2.8.2.20" evidence="14"/>
<keyword evidence="8" id="KW-0333">Golgi apparatus</keyword>
<name>A0A4U1ET52_MONMO</name>
<evidence type="ECO:0000256" key="13">
    <source>
        <dbReference type="ARBA" id="ARBA00048460"/>
    </source>
</evidence>
<evidence type="ECO:0000256" key="4">
    <source>
        <dbReference type="ARBA" id="ARBA00022679"/>
    </source>
</evidence>
<evidence type="ECO:0000256" key="6">
    <source>
        <dbReference type="ARBA" id="ARBA00022968"/>
    </source>
</evidence>
<evidence type="ECO:0000256" key="5">
    <source>
        <dbReference type="ARBA" id="ARBA00022692"/>
    </source>
</evidence>
<keyword evidence="4 14" id="KW-0808">Transferase</keyword>
<evidence type="ECO:0000313" key="16">
    <source>
        <dbReference type="Proteomes" id="UP000308365"/>
    </source>
</evidence>
<dbReference type="SUPFAM" id="SSF52540">
    <property type="entry name" value="P-loop containing nucleoside triphosphate hydrolases"/>
    <property type="match status" value="1"/>
</dbReference>
<keyword evidence="6" id="KW-0735">Signal-anchor</keyword>
<keyword evidence="7" id="KW-1133">Transmembrane helix</keyword>
<evidence type="ECO:0000256" key="10">
    <source>
        <dbReference type="ARBA" id="ARBA00023157"/>
    </source>
</evidence>
<evidence type="ECO:0000256" key="8">
    <source>
        <dbReference type="ARBA" id="ARBA00023034"/>
    </source>
</evidence>
<evidence type="ECO:0000256" key="11">
    <source>
        <dbReference type="ARBA" id="ARBA00023180"/>
    </source>
</evidence>
<evidence type="ECO:0000313" key="15">
    <source>
        <dbReference type="EMBL" id="TKC39851.1"/>
    </source>
</evidence>
<dbReference type="PANTHER" id="PTHR12788:SF6">
    <property type="entry name" value="PROTEIN-TYROSINE SULFOTRANSFERASE 2"/>
    <property type="match status" value="1"/>
</dbReference>
<dbReference type="AlphaFoldDB" id="A0A4U1ET52"/>
<comment type="subcellular location">
    <subcellularLocation>
        <location evidence="2">Golgi apparatus membrane</location>
        <topology evidence="2">Single-pass type II membrane protein</topology>
    </subcellularLocation>
</comment>
<keyword evidence="5" id="KW-0812">Transmembrane</keyword>
<evidence type="ECO:0000256" key="2">
    <source>
        <dbReference type="ARBA" id="ARBA00004323"/>
    </source>
</evidence>
<evidence type="ECO:0000256" key="7">
    <source>
        <dbReference type="ARBA" id="ARBA00022989"/>
    </source>
</evidence>
<keyword evidence="10" id="KW-1015">Disulfide bond</keyword>
<comment type="caution">
    <text evidence="15">The sequence shown here is derived from an EMBL/GenBank/DDBJ whole genome shotgun (WGS) entry which is preliminary data.</text>
</comment>
<evidence type="ECO:0000256" key="3">
    <source>
        <dbReference type="ARBA" id="ARBA00009988"/>
    </source>
</evidence>
<keyword evidence="9" id="KW-0472">Membrane</keyword>
<evidence type="ECO:0000256" key="14">
    <source>
        <dbReference type="RuleBase" id="RU365018"/>
    </source>
</evidence>
<evidence type="ECO:0000256" key="12">
    <source>
        <dbReference type="ARBA" id="ARBA00046649"/>
    </source>
</evidence>
<proteinExistence type="inferred from homology"/>
<comment type="subunit">
    <text evidence="12">Homodimer. Can also form heterodimers with TPST1.</text>
</comment>
<dbReference type="Gene3D" id="3.40.50.300">
    <property type="entry name" value="P-loop containing nucleotide triphosphate hydrolases"/>
    <property type="match status" value="1"/>
</dbReference>
<dbReference type="GO" id="GO:0008476">
    <property type="term" value="F:protein-tyrosine sulfotransferase activity"/>
    <property type="evidence" value="ECO:0007669"/>
    <property type="project" value="UniProtKB-EC"/>
</dbReference>
<dbReference type="GO" id="GO:0000139">
    <property type="term" value="C:Golgi membrane"/>
    <property type="evidence" value="ECO:0007669"/>
    <property type="project" value="UniProtKB-SubCell"/>
</dbReference>
<dbReference type="InterPro" id="IPR027417">
    <property type="entry name" value="P-loop_NTPase"/>
</dbReference>